<accession>A0A371GBW1</accession>
<dbReference type="OrthoDB" id="1727749at2759"/>
<dbReference type="CDD" id="cd09272">
    <property type="entry name" value="RNase_HI_RT_Ty1"/>
    <property type="match status" value="1"/>
</dbReference>
<keyword evidence="3" id="KW-1185">Reference proteome</keyword>
<gene>
    <name evidence="2" type="ORF">CR513_30379</name>
</gene>
<sequence length="311" mass="35759">MGDCAFTWNSKKKLIVTLSTCKVEYVTTTSCKCQVIWLRRLFKEFNMNQERFILIINSPNNHIDTRYHFIKECVVKKKVELVHVKTQYQVKDIFTKSVKFEDFRSLRARFCVPNKTSQPIKEEPRSGRSYPSQINSFLDRPTMQPSSQRAAKTASQSGSPSAMPHQPNPAQLQCHSRRSLQLMLLEGTAWRSQHTLVDQILSILAIIGEPSSSVHRDRYGRRNPLNSCPDDRNRFNNYSRSSSNPLYDLDPEIEITLRRLRKARNTEASSSNSSNFASNYDTNISATNDSDFCENSSANNFVEPEQMENND</sequence>
<dbReference type="EMBL" id="QJKJ01006061">
    <property type="protein sequence ID" value="RDX88070.1"/>
    <property type="molecule type" value="Genomic_DNA"/>
</dbReference>
<dbReference type="PANTHER" id="PTHR11439">
    <property type="entry name" value="GAG-POL-RELATED RETROTRANSPOSON"/>
    <property type="match status" value="1"/>
</dbReference>
<dbReference type="AlphaFoldDB" id="A0A371GBW1"/>
<organism evidence="2 3">
    <name type="scientific">Mucuna pruriens</name>
    <name type="common">Velvet bean</name>
    <name type="synonym">Dolichos pruriens</name>
    <dbReference type="NCBI Taxonomy" id="157652"/>
    <lineage>
        <taxon>Eukaryota</taxon>
        <taxon>Viridiplantae</taxon>
        <taxon>Streptophyta</taxon>
        <taxon>Embryophyta</taxon>
        <taxon>Tracheophyta</taxon>
        <taxon>Spermatophyta</taxon>
        <taxon>Magnoliopsida</taxon>
        <taxon>eudicotyledons</taxon>
        <taxon>Gunneridae</taxon>
        <taxon>Pentapetalae</taxon>
        <taxon>rosids</taxon>
        <taxon>fabids</taxon>
        <taxon>Fabales</taxon>
        <taxon>Fabaceae</taxon>
        <taxon>Papilionoideae</taxon>
        <taxon>50 kb inversion clade</taxon>
        <taxon>NPAAA clade</taxon>
        <taxon>indigoferoid/millettioid clade</taxon>
        <taxon>Phaseoleae</taxon>
        <taxon>Mucuna</taxon>
    </lineage>
</organism>
<evidence type="ECO:0000256" key="1">
    <source>
        <dbReference type="SAM" id="MobiDB-lite"/>
    </source>
</evidence>
<evidence type="ECO:0000313" key="3">
    <source>
        <dbReference type="Proteomes" id="UP000257109"/>
    </source>
</evidence>
<comment type="caution">
    <text evidence="2">The sequence shown here is derived from an EMBL/GenBank/DDBJ whole genome shotgun (WGS) entry which is preliminary data.</text>
</comment>
<name>A0A371GBW1_MUCPR</name>
<protein>
    <recommendedName>
        <fullName evidence="4">Copia protein</fullName>
    </recommendedName>
</protein>
<feature type="region of interest" description="Disordered" evidence="1">
    <location>
        <begin position="215"/>
        <end position="243"/>
    </location>
</feature>
<dbReference type="PANTHER" id="PTHR11439:SF517">
    <property type="entry name" value="CYSTEINE-RICH RLK (RECEPTOR-LIKE PROTEIN KINASE) 8"/>
    <property type="match status" value="1"/>
</dbReference>
<dbReference type="STRING" id="157652.A0A371GBW1"/>
<feature type="region of interest" description="Disordered" evidence="1">
    <location>
        <begin position="117"/>
        <end position="174"/>
    </location>
</feature>
<evidence type="ECO:0000313" key="2">
    <source>
        <dbReference type="EMBL" id="RDX88070.1"/>
    </source>
</evidence>
<reference evidence="2" key="1">
    <citation type="submission" date="2018-05" db="EMBL/GenBank/DDBJ databases">
        <title>Draft genome of Mucuna pruriens seed.</title>
        <authorList>
            <person name="Nnadi N.E."/>
            <person name="Vos R."/>
            <person name="Hasami M.H."/>
            <person name="Devisetty U.K."/>
            <person name="Aguiy J.C."/>
        </authorList>
    </citation>
    <scope>NUCLEOTIDE SEQUENCE [LARGE SCALE GENOMIC DNA]</scope>
    <source>
        <strain evidence="2">JCA_2017</strain>
    </source>
</reference>
<feature type="non-terminal residue" evidence="2">
    <location>
        <position position="1"/>
    </location>
</feature>
<dbReference type="Proteomes" id="UP000257109">
    <property type="component" value="Unassembled WGS sequence"/>
</dbReference>
<evidence type="ECO:0008006" key="4">
    <source>
        <dbReference type="Google" id="ProtNLM"/>
    </source>
</evidence>
<proteinExistence type="predicted"/>
<feature type="compositionally biased region" description="Polar residues" evidence="1">
    <location>
        <begin position="143"/>
        <end position="160"/>
    </location>
</feature>